<dbReference type="CDD" id="cd02555">
    <property type="entry name" value="PSSA_1"/>
    <property type="match status" value="1"/>
</dbReference>
<keyword evidence="10" id="KW-0694">RNA-binding</keyword>
<dbReference type="Gene3D" id="3.10.290.10">
    <property type="entry name" value="RNA-binding S4 domain"/>
    <property type="match status" value="1"/>
</dbReference>
<evidence type="ECO:0000256" key="9">
    <source>
        <dbReference type="ARBA" id="ARBA00043147"/>
    </source>
</evidence>
<comment type="catalytic activity">
    <reaction evidence="2">
        <text>uridine(2604) in 23S rRNA = pseudouridine(2604) in 23S rRNA</text>
        <dbReference type="Rhea" id="RHEA:38875"/>
        <dbReference type="Rhea" id="RHEA-COMP:10093"/>
        <dbReference type="Rhea" id="RHEA-COMP:10094"/>
        <dbReference type="ChEBI" id="CHEBI:65314"/>
        <dbReference type="ChEBI" id="CHEBI:65315"/>
        <dbReference type="EC" id="5.4.99.21"/>
    </reaction>
</comment>
<dbReference type="eggNOG" id="COG1187">
    <property type="taxonomic scope" value="Bacteria"/>
</dbReference>
<dbReference type="Pfam" id="PF01479">
    <property type="entry name" value="S4"/>
    <property type="match status" value="1"/>
</dbReference>
<dbReference type="GO" id="GO:0001522">
    <property type="term" value="P:pseudouridine synthesis"/>
    <property type="evidence" value="ECO:0007669"/>
    <property type="project" value="InterPro"/>
</dbReference>
<dbReference type="GO" id="GO:0003723">
    <property type="term" value="F:RNA binding"/>
    <property type="evidence" value="ECO:0007669"/>
    <property type="project" value="UniProtKB-KW"/>
</dbReference>
<reference evidence="12 13" key="1">
    <citation type="submission" date="2013-08" db="EMBL/GenBank/DDBJ databases">
        <title>Genome sequencing of Lysobacter.</title>
        <authorList>
            <person name="Zhang S."/>
            <person name="Wang G."/>
        </authorList>
    </citation>
    <scope>NUCLEOTIDE SEQUENCE [LARGE SCALE GENOMIC DNA]</scope>
    <source>
        <strain evidence="12 13">GH1-9</strain>
    </source>
</reference>
<dbReference type="InterPro" id="IPR036986">
    <property type="entry name" value="S4_RNA-bd_sf"/>
</dbReference>
<evidence type="ECO:0000259" key="11">
    <source>
        <dbReference type="SMART" id="SM00363"/>
    </source>
</evidence>
<comment type="catalytic activity">
    <reaction evidence="1">
        <text>uridine(35) in tRNA(Tyr) = pseudouridine(35) in tRNA(Tyr)</text>
        <dbReference type="Rhea" id="RHEA:60556"/>
        <dbReference type="Rhea" id="RHEA-COMP:15607"/>
        <dbReference type="Rhea" id="RHEA-COMP:15608"/>
        <dbReference type="ChEBI" id="CHEBI:65314"/>
        <dbReference type="ChEBI" id="CHEBI:65315"/>
    </reaction>
</comment>
<keyword evidence="13" id="KW-1185">Reference proteome</keyword>
<dbReference type="InterPro" id="IPR050343">
    <property type="entry name" value="RsuA_PseudoU_synthase"/>
</dbReference>
<organism evidence="12 13">
    <name type="scientific">Lysobacter daejeonensis GH1-9</name>
    <dbReference type="NCBI Taxonomy" id="1385517"/>
    <lineage>
        <taxon>Bacteria</taxon>
        <taxon>Pseudomonadati</taxon>
        <taxon>Pseudomonadota</taxon>
        <taxon>Gammaproteobacteria</taxon>
        <taxon>Lysobacterales</taxon>
        <taxon>Lysobacteraceae</taxon>
        <taxon>Aerolutibacter</taxon>
    </lineage>
</organism>
<evidence type="ECO:0000256" key="10">
    <source>
        <dbReference type="PROSITE-ProRule" id="PRU00182"/>
    </source>
</evidence>
<evidence type="ECO:0000256" key="1">
    <source>
        <dbReference type="ARBA" id="ARBA00036390"/>
    </source>
</evidence>
<dbReference type="SMART" id="SM00363">
    <property type="entry name" value="S4"/>
    <property type="match status" value="1"/>
</dbReference>
<evidence type="ECO:0000313" key="13">
    <source>
        <dbReference type="Proteomes" id="UP000029998"/>
    </source>
</evidence>
<dbReference type="SUPFAM" id="SSF55120">
    <property type="entry name" value="Pseudouridine synthase"/>
    <property type="match status" value="1"/>
</dbReference>
<accession>A0A0A0EXI1</accession>
<dbReference type="PANTHER" id="PTHR47683">
    <property type="entry name" value="PSEUDOURIDINE SYNTHASE FAMILY PROTEIN-RELATED"/>
    <property type="match status" value="1"/>
</dbReference>
<evidence type="ECO:0000256" key="5">
    <source>
        <dbReference type="ARBA" id="ARBA00041420"/>
    </source>
</evidence>
<dbReference type="GO" id="GO:0160138">
    <property type="term" value="F:23S rRNA pseudouridine(2604) synthase activity"/>
    <property type="evidence" value="ECO:0007669"/>
    <property type="project" value="UniProtKB-EC"/>
</dbReference>
<dbReference type="RefSeq" id="WP_036136153.1">
    <property type="nucleotide sequence ID" value="NZ_AVPU01000008.1"/>
</dbReference>
<gene>
    <name evidence="12" type="ORF">N800_01440</name>
</gene>
<dbReference type="CDD" id="cd00165">
    <property type="entry name" value="S4"/>
    <property type="match status" value="1"/>
</dbReference>
<evidence type="ECO:0000256" key="3">
    <source>
        <dbReference type="ARBA" id="ARBA00038922"/>
    </source>
</evidence>
<evidence type="ECO:0000256" key="2">
    <source>
        <dbReference type="ARBA" id="ARBA00036535"/>
    </source>
</evidence>
<evidence type="ECO:0000256" key="8">
    <source>
        <dbReference type="ARBA" id="ARBA00042890"/>
    </source>
</evidence>
<dbReference type="OrthoDB" id="9807213at2"/>
<dbReference type="Proteomes" id="UP000029998">
    <property type="component" value="Unassembled WGS sequence"/>
</dbReference>
<dbReference type="STRING" id="1385517.N800_01440"/>
<feature type="domain" description="RNA-binding S4" evidence="11">
    <location>
        <begin position="5"/>
        <end position="65"/>
    </location>
</feature>
<dbReference type="PROSITE" id="PS50889">
    <property type="entry name" value="S4"/>
    <property type="match status" value="1"/>
</dbReference>
<dbReference type="AlphaFoldDB" id="A0A0A0EXI1"/>
<dbReference type="PANTHER" id="PTHR47683:SF2">
    <property type="entry name" value="RNA-BINDING S4 DOMAIN-CONTAINING PROTEIN"/>
    <property type="match status" value="1"/>
</dbReference>
<protein>
    <recommendedName>
        <fullName evidence="4">Dual-specificity RNA pseudouridine synthase RluF</fullName>
        <ecNumber evidence="3">5.4.99.21</ecNumber>
    </recommendedName>
    <alternativeName>
        <fullName evidence="6">23S rRNA pseudouridine(2604) synthase</fullName>
    </alternativeName>
    <alternativeName>
        <fullName evidence="8">Ribosomal large subunit pseudouridine synthase F</fullName>
    </alternativeName>
    <alternativeName>
        <fullName evidence="7">rRNA pseudouridylate synthase F</fullName>
    </alternativeName>
    <alternativeName>
        <fullName evidence="9">rRNA-uridine isomerase F</fullName>
    </alternativeName>
    <alternativeName>
        <fullName evidence="5">tRNA(Tyr) pseudouridine(35) synthase</fullName>
    </alternativeName>
</protein>
<proteinExistence type="predicted"/>
<evidence type="ECO:0000256" key="6">
    <source>
        <dbReference type="ARBA" id="ARBA00041697"/>
    </source>
</evidence>
<dbReference type="InterPro" id="IPR020103">
    <property type="entry name" value="PsdUridine_synth_cat_dom_sf"/>
</dbReference>
<dbReference type="InterPro" id="IPR002942">
    <property type="entry name" value="S4_RNA-bd"/>
</dbReference>
<evidence type="ECO:0000256" key="7">
    <source>
        <dbReference type="ARBA" id="ARBA00042843"/>
    </source>
</evidence>
<evidence type="ECO:0000313" key="12">
    <source>
        <dbReference type="EMBL" id="KGM54970.1"/>
    </source>
</evidence>
<evidence type="ECO:0000256" key="4">
    <source>
        <dbReference type="ARBA" id="ARBA00039989"/>
    </source>
</evidence>
<dbReference type="SUPFAM" id="SSF55174">
    <property type="entry name" value="Alpha-L RNA-binding motif"/>
    <property type="match status" value="1"/>
</dbReference>
<dbReference type="GO" id="GO:0006396">
    <property type="term" value="P:RNA processing"/>
    <property type="evidence" value="ECO:0007669"/>
    <property type="project" value="UniProtKB-ARBA"/>
</dbReference>
<dbReference type="EC" id="5.4.99.21" evidence="3"/>
<name>A0A0A0EXI1_9GAMM</name>
<sequence>MSEPTRLDKRIAELLGCSRADAQQYIEGGWVLVDGQVVEEPQAMVAAQKLELAPGARLEPIEPATMLLHKPAGVDIQDAAALVTPATRAEGDMSEVRMLKRHFHRLAPLMPLDAEASGLLVLTQDGRVRRRLTEEYALIEQEFVVEVAGSIAPYGMSRLANGLHYRGSALPPCKVSWQNETRLRFAIKAVQPGQLRHMCREVGLDVVSIRRLRIGRISLNKMPVGEWRYLPVGEKF</sequence>
<comment type="caution">
    <text evidence="12">The sequence shown here is derived from an EMBL/GenBank/DDBJ whole genome shotgun (WGS) entry which is preliminary data.</text>
</comment>
<dbReference type="EMBL" id="AVPU01000008">
    <property type="protein sequence ID" value="KGM54970.1"/>
    <property type="molecule type" value="Genomic_DNA"/>
</dbReference>
<dbReference type="Gene3D" id="3.30.2350.10">
    <property type="entry name" value="Pseudouridine synthase"/>
    <property type="match status" value="1"/>
</dbReference>